<dbReference type="AlphaFoldDB" id="A0A4Y8TBG9"/>
<name>A0A4Y8TBG9_BACTU</name>
<protein>
    <submittedName>
        <fullName evidence="1">Uncharacterized protein</fullName>
    </submittedName>
</protein>
<comment type="caution">
    <text evidence="1">The sequence shown here is derived from an EMBL/GenBank/DDBJ whole genome shotgun (WGS) entry which is preliminary data.</text>
</comment>
<dbReference type="EMBL" id="SCLP01000001">
    <property type="protein sequence ID" value="TFF48365.1"/>
    <property type="molecule type" value="Genomic_DNA"/>
</dbReference>
<accession>A0A4Y8TBG9</accession>
<sequence length="89" mass="10212">MAHKFPSLITEMISWLCFVKGSLLCKEDKKIQAHIVEKICKQYTKRIKGVHHEEIVKACRTGHSAHNNMFKYIYRLINCSCAAAVCKMG</sequence>
<evidence type="ECO:0000313" key="1">
    <source>
        <dbReference type="EMBL" id="TFF48365.1"/>
    </source>
</evidence>
<dbReference type="Proteomes" id="UP000297630">
    <property type="component" value="Unassembled WGS sequence"/>
</dbReference>
<reference evidence="1 2" key="1">
    <citation type="submission" date="2019-01" db="EMBL/GenBank/DDBJ databases">
        <title>Draft genome sequence of Bacillus sp. DPC6431.</title>
        <authorList>
            <person name="Arbulu S."/>
            <person name="Murphy K."/>
            <person name="O'Sullivan O."/>
            <person name="Rea M.C."/>
            <person name="Hill C."/>
            <person name="Ross R.P."/>
        </authorList>
    </citation>
    <scope>NUCLEOTIDE SEQUENCE [LARGE SCALE GENOMIC DNA]</scope>
    <source>
        <strain evidence="1 2">DPC6431</strain>
    </source>
</reference>
<gene>
    <name evidence="1" type="ORF">EQ803_01080</name>
</gene>
<proteinExistence type="predicted"/>
<organism evidence="1 2">
    <name type="scientific">Bacillus thuringiensis</name>
    <dbReference type="NCBI Taxonomy" id="1428"/>
    <lineage>
        <taxon>Bacteria</taxon>
        <taxon>Bacillati</taxon>
        <taxon>Bacillota</taxon>
        <taxon>Bacilli</taxon>
        <taxon>Bacillales</taxon>
        <taxon>Bacillaceae</taxon>
        <taxon>Bacillus</taxon>
        <taxon>Bacillus cereus group</taxon>
    </lineage>
</organism>
<evidence type="ECO:0000313" key="2">
    <source>
        <dbReference type="Proteomes" id="UP000297630"/>
    </source>
</evidence>